<evidence type="ECO:0000256" key="3">
    <source>
        <dbReference type="SAM" id="SignalP"/>
    </source>
</evidence>
<protein>
    <submittedName>
        <fullName evidence="4">Uncharacterized protein</fullName>
    </submittedName>
</protein>
<dbReference type="AlphaFoldDB" id="A0A8W8LLU0"/>
<sequence length="662" mass="71621">MGPSRSIVLVAMTFLMLSCQPPSVTGSTTEATNSTNTLTMSITTPISSSDAQTTPKTAPTSSLTYAQTTPSSPSTDAQSTSKTTIISSTDARVTPILTTIDPQTMSETTQISSSAAAQDKTISSPTHAHTSVNDINITKRAVPDSTTTPILFTSTTVEKIFPKNSQIIEKLLQAFGEEFLKLLGSLSLQCVVNRFILGYRDLLANGCSSEALQNVATTIQEICADEQTTCLLSQQKSERNGIQVCIDSTVRTNPCPEVVVSDQRYCGDFYVYTLNCTVLQQSPSTVASTTLMTPAAQTVTGKNSNTTAARYAGAALGGFLGGVLVTSLVLYFVYKHRRKMEKQHASLSSNNFPNLHRPLPRIESGIYNKIEDMHDARKGRINPIWVNQNYDSHFHGGGTVENQNVHRQSAMKKCDSCAKGFYTFDPRKSIDEGVLQAPTRYGKLSPILPRNNSSSHGLDIMGYLTPGKLLAKTGGSNCADDCRRADDVSNVERIRGEEETEIGIAPTNQDAMGIPNNVDTVNNVSSSVNGTNTMRDGSPGVTFSIDETGIVNEAFEEDTAGSDSAGKGALEEVEKVGLEPSNDVDCEKVVSDLVTNKENEECRNPDKSSVEGKLPEEVTKEEEPLYHLLEKFPEKVVSDGVPKQEEEMNEIITKEQEVSDGK</sequence>
<keyword evidence="3" id="KW-0732">Signal</keyword>
<feature type="region of interest" description="Disordered" evidence="1">
    <location>
        <begin position="637"/>
        <end position="662"/>
    </location>
</feature>
<dbReference type="Proteomes" id="UP000005408">
    <property type="component" value="Unassembled WGS sequence"/>
</dbReference>
<keyword evidence="2" id="KW-1133">Transmembrane helix</keyword>
<keyword evidence="5" id="KW-1185">Reference proteome</keyword>
<evidence type="ECO:0000256" key="1">
    <source>
        <dbReference type="SAM" id="MobiDB-lite"/>
    </source>
</evidence>
<feature type="signal peptide" evidence="3">
    <location>
        <begin position="1"/>
        <end position="26"/>
    </location>
</feature>
<evidence type="ECO:0000313" key="4">
    <source>
        <dbReference type="EnsemblMetazoa" id="G28920.5:cds"/>
    </source>
</evidence>
<feature type="transmembrane region" description="Helical" evidence="2">
    <location>
        <begin position="311"/>
        <end position="334"/>
    </location>
</feature>
<name>A0A8W8LLU0_MAGGI</name>
<feature type="region of interest" description="Disordered" evidence="1">
    <location>
        <begin position="43"/>
        <end position="85"/>
    </location>
</feature>
<feature type="compositionally biased region" description="Polar residues" evidence="1">
    <location>
        <begin position="43"/>
        <end position="78"/>
    </location>
</feature>
<accession>A0A8W8LLU0</accession>
<dbReference type="EnsemblMetazoa" id="G28920.5">
    <property type="protein sequence ID" value="G28920.5:cds"/>
    <property type="gene ID" value="G28920"/>
</dbReference>
<keyword evidence="2" id="KW-0472">Membrane</keyword>
<feature type="region of interest" description="Disordered" evidence="1">
    <location>
        <begin position="599"/>
        <end position="622"/>
    </location>
</feature>
<feature type="chain" id="PRO_5036493827" evidence="3">
    <location>
        <begin position="27"/>
        <end position="662"/>
    </location>
</feature>
<evidence type="ECO:0000256" key="2">
    <source>
        <dbReference type="SAM" id="Phobius"/>
    </source>
</evidence>
<reference evidence="4" key="1">
    <citation type="submission" date="2022-08" db="UniProtKB">
        <authorList>
            <consortium name="EnsemblMetazoa"/>
        </authorList>
    </citation>
    <scope>IDENTIFICATION</scope>
    <source>
        <strain evidence="4">05x7-T-G4-1.051#20</strain>
    </source>
</reference>
<organism evidence="4 5">
    <name type="scientific">Magallana gigas</name>
    <name type="common">Pacific oyster</name>
    <name type="synonym">Crassostrea gigas</name>
    <dbReference type="NCBI Taxonomy" id="29159"/>
    <lineage>
        <taxon>Eukaryota</taxon>
        <taxon>Metazoa</taxon>
        <taxon>Spiralia</taxon>
        <taxon>Lophotrochozoa</taxon>
        <taxon>Mollusca</taxon>
        <taxon>Bivalvia</taxon>
        <taxon>Autobranchia</taxon>
        <taxon>Pteriomorphia</taxon>
        <taxon>Ostreida</taxon>
        <taxon>Ostreoidea</taxon>
        <taxon>Ostreidae</taxon>
        <taxon>Magallana</taxon>
    </lineage>
</organism>
<proteinExistence type="predicted"/>
<dbReference type="PROSITE" id="PS51257">
    <property type="entry name" value="PROKAR_LIPOPROTEIN"/>
    <property type="match status" value="1"/>
</dbReference>
<dbReference type="OrthoDB" id="6160945at2759"/>
<keyword evidence="2" id="KW-0812">Transmembrane</keyword>
<evidence type="ECO:0000313" key="5">
    <source>
        <dbReference type="Proteomes" id="UP000005408"/>
    </source>
</evidence>